<name>A0ABW5FQS7_9PSEU</name>
<organism evidence="6 7">
    <name type="scientific">Amycolatopsis pigmentata</name>
    <dbReference type="NCBI Taxonomy" id="450801"/>
    <lineage>
        <taxon>Bacteria</taxon>
        <taxon>Bacillati</taxon>
        <taxon>Actinomycetota</taxon>
        <taxon>Actinomycetes</taxon>
        <taxon>Pseudonocardiales</taxon>
        <taxon>Pseudonocardiaceae</taxon>
        <taxon>Amycolatopsis</taxon>
    </lineage>
</organism>
<dbReference type="SUPFAM" id="SSF64288">
    <property type="entry name" value="Chorismate lyase-like"/>
    <property type="match status" value="1"/>
</dbReference>
<evidence type="ECO:0000259" key="5">
    <source>
        <dbReference type="PROSITE" id="PS50949"/>
    </source>
</evidence>
<dbReference type="InterPro" id="IPR028978">
    <property type="entry name" value="Chorismate_lyase_/UTRA_dom_sf"/>
</dbReference>
<comment type="caution">
    <text evidence="6">The sequence shown here is derived from an EMBL/GenBank/DDBJ whole genome shotgun (WGS) entry which is preliminary data.</text>
</comment>
<protein>
    <submittedName>
        <fullName evidence="6">GntR family transcriptional regulator</fullName>
    </submittedName>
</protein>
<dbReference type="Gene3D" id="1.10.10.10">
    <property type="entry name" value="Winged helix-like DNA-binding domain superfamily/Winged helix DNA-binding domain"/>
    <property type="match status" value="1"/>
</dbReference>
<dbReference type="InterPro" id="IPR036390">
    <property type="entry name" value="WH_DNA-bd_sf"/>
</dbReference>
<dbReference type="InterPro" id="IPR050679">
    <property type="entry name" value="Bact_HTH_transcr_reg"/>
</dbReference>
<evidence type="ECO:0000313" key="6">
    <source>
        <dbReference type="EMBL" id="MFD2417211.1"/>
    </source>
</evidence>
<accession>A0ABW5FQS7</accession>
<feature type="region of interest" description="Disordered" evidence="4">
    <location>
        <begin position="19"/>
        <end position="45"/>
    </location>
</feature>
<proteinExistence type="predicted"/>
<dbReference type="SUPFAM" id="SSF46785">
    <property type="entry name" value="Winged helix' DNA-binding domain"/>
    <property type="match status" value="1"/>
</dbReference>
<dbReference type="PANTHER" id="PTHR44846:SF1">
    <property type="entry name" value="MANNOSYL-D-GLYCERATE TRANSPORT_METABOLISM SYSTEM REPRESSOR MNGR-RELATED"/>
    <property type="match status" value="1"/>
</dbReference>
<evidence type="ECO:0000256" key="1">
    <source>
        <dbReference type="ARBA" id="ARBA00023015"/>
    </source>
</evidence>
<dbReference type="InterPro" id="IPR000524">
    <property type="entry name" value="Tscrpt_reg_HTH_GntR"/>
</dbReference>
<dbReference type="PANTHER" id="PTHR44846">
    <property type="entry name" value="MANNOSYL-D-GLYCERATE TRANSPORT/METABOLISM SYSTEM REPRESSOR MNGR-RELATED"/>
    <property type="match status" value="1"/>
</dbReference>
<dbReference type="Gene3D" id="3.40.1410.10">
    <property type="entry name" value="Chorismate lyase-like"/>
    <property type="match status" value="1"/>
</dbReference>
<keyword evidence="3" id="KW-0804">Transcription</keyword>
<keyword evidence="2" id="KW-0238">DNA-binding</keyword>
<dbReference type="Pfam" id="PF00392">
    <property type="entry name" value="GntR"/>
    <property type="match status" value="1"/>
</dbReference>
<dbReference type="InterPro" id="IPR011663">
    <property type="entry name" value="UTRA"/>
</dbReference>
<dbReference type="Proteomes" id="UP001597417">
    <property type="component" value="Unassembled WGS sequence"/>
</dbReference>
<dbReference type="SMART" id="SM00345">
    <property type="entry name" value="HTH_GNTR"/>
    <property type="match status" value="1"/>
</dbReference>
<dbReference type="Pfam" id="PF07702">
    <property type="entry name" value="UTRA"/>
    <property type="match status" value="1"/>
</dbReference>
<dbReference type="EMBL" id="JBHUKR010000006">
    <property type="protein sequence ID" value="MFD2417211.1"/>
    <property type="molecule type" value="Genomic_DNA"/>
</dbReference>
<evidence type="ECO:0000256" key="3">
    <source>
        <dbReference type="ARBA" id="ARBA00023163"/>
    </source>
</evidence>
<evidence type="ECO:0000256" key="2">
    <source>
        <dbReference type="ARBA" id="ARBA00023125"/>
    </source>
</evidence>
<dbReference type="InterPro" id="IPR036388">
    <property type="entry name" value="WH-like_DNA-bd_sf"/>
</dbReference>
<evidence type="ECO:0000256" key="4">
    <source>
        <dbReference type="SAM" id="MobiDB-lite"/>
    </source>
</evidence>
<dbReference type="PRINTS" id="PR00035">
    <property type="entry name" value="HTHGNTR"/>
</dbReference>
<dbReference type="CDD" id="cd07377">
    <property type="entry name" value="WHTH_GntR"/>
    <property type="match status" value="1"/>
</dbReference>
<keyword evidence="7" id="KW-1185">Reference proteome</keyword>
<sequence>MADRLYQELRDKLEQQIRSGALPPGSKLPTEAQLQQEHGVSRGTAQRALDELARSGLVLRRRRHGTVVVDQKRQENLLRFTDPLVSSPMIPGRHVVVTASVIPASEVPFEMPGIEPETPVVFLGRQKLDADEKPVGMEWSAIPFALAPHLLDEDLAELRVLSYFQRTGLRVEKTRLYLDPVIVDEETARLTGCPAGIPALRRRRYTWLEDGRLVEAGSYFTRPDVMEFYVEQTVKME</sequence>
<keyword evidence="1" id="KW-0805">Transcription regulation</keyword>
<gene>
    <name evidence="6" type="ORF">ACFSXZ_12835</name>
</gene>
<evidence type="ECO:0000313" key="7">
    <source>
        <dbReference type="Proteomes" id="UP001597417"/>
    </source>
</evidence>
<reference evidence="7" key="1">
    <citation type="journal article" date="2019" name="Int. J. Syst. Evol. Microbiol.">
        <title>The Global Catalogue of Microorganisms (GCM) 10K type strain sequencing project: providing services to taxonomists for standard genome sequencing and annotation.</title>
        <authorList>
            <consortium name="The Broad Institute Genomics Platform"/>
            <consortium name="The Broad Institute Genome Sequencing Center for Infectious Disease"/>
            <person name="Wu L."/>
            <person name="Ma J."/>
        </authorList>
    </citation>
    <scope>NUCLEOTIDE SEQUENCE [LARGE SCALE GENOMIC DNA]</scope>
    <source>
        <strain evidence="7">CGMCC 4.7645</strain>
    </source>
</reference>
<feature type="domain" description="HTH gntR-type" evidence="5">
    <location>
        <begin position="3"/>
        <end position="71"/>
    </location>
</feature>
<dbReference type="PROSITE" id="PS50949">
    <property type="entry name" value="HTH_GNTR"/>
    <property type="match status" value="1"/>
</dbReference>
<dbReference type="RefSeq" id="WP_378264703.1">
    <property type="nucleotide sequence ID" value="NZ_JBHUKR010000006.1"/>
</dbReference>
<dbReference type="SMART" id="SM00866">
    <property type="entry name" value="UTRA"/>
    <property type="match status" value="1"/>
</dbReference>